<sequence>MERDGGASRSDRPGGRADALLGTVASLSSELLLDVLAEAPVGMGLLDAELRWVYANAAFFSTTDLAASQILNRPVVATPFAADLPAISRVLLGGNVRDDADGGASGPVTATATGWHVRYRRLAADGRITGVVAAVTGPATPEQTGLDLARRRLAVQGAAAERIGTTLDVDITCIEVAEFTVPTMADLTIVEVMPYGIADRGAGPGPGPSGSGSLEAPRLRRAALACAPDLRRRLGALALPGASVRPGAESAVARSLAESRLVVGNQLSDRELEDWAESVEALAAYRMAGVDSILAVPLSARGQLVGVMTLARSSRGGSPGFSDDDTVLIQDLADRAAVSIENARQYADSQSVTLELQRALLVEPGRPHANLEVAARYLPSGNRALVGGDWYEIVRLPFGRTLLVMGDVMGHGVEAAVDMSIYRSAIRDAGGMDLPPHGILRHLDTLISQDESARPATCLLGVADPNRGRWTFASAGHLPPALFSAGRPTELVAIPTGPPLGTGYGGYEQAIVDLRADQVLLMYTDGLVERRGEDIDVSLARLAALPLPAGGGLEDLLDDALRLVAPPAVEDDIAILATRATPR</sequence>
<dbReference type="SUPFAM" id="SSF55785">
    <property type="entry name" value="PYP-like sensor domain (PAS domain)"/>
    <property type="match status" value="1"/>
</dbReference>
<dbReference type="InterPro" id="IPR003018">
    <property type="entry name" value="GAF"/>
</dbReference>
<dbReference type="EMBL" id="CP001700">
    <property type="protein sequence ID" value="ACU74024.1"/>
    <property type="molecule type" value="Genomic_DNA"/>
</dbReference>
<organism evidence="4 5">
    <name type="scientific">Catenulispora acidiphila (strain DSM 44928 / JCM 14897 / NBRC 102108 / NRRL B-24433 / ID139908)</name>
    <dbReference type="NCBI Taxonomy" id="479433"/>
    <lineage>
        <taxon>Bacteria</taxon>
        <taxon>Bacillati</taxon>
        <taxon>Actinomycetota</taxon>
        <taxon>Actinomycetes</taxon>
        <taxon>Catenulisporales</taxon>
        <taxon>Catenulisporaceae</taxon>
        <taxon>Catenulispora</taxon>
    </lineage>
</organism>
<evidence type="ECO:0000259" key="3">
    <source>
        <dbReference type="SMART" id="SM00331"/>
    </source>
</evidence>
<keyword evidence="1" id="KW-0378">Hydrolase</keyword>
<dbReference type="InterPro" id="IPR052016">
    <property type="entry name" value="Bact_Sigma-Reg"/>
</dbReference>
<gene>
    <name evidence="4" type="ordered locus">Caci_5165</name>
</gene>
<evidence type="ECO:0000259" key="2">
    <source>
        <dbReference type="SMART" id="SM00065"/>
    </source>
</evidence>
<protein>
    <submittedName>
        <fullName evidence="4">Protein serine phosphatase with GAF(S) sensor(S)</fullName>
    </submittedName>
</protein>
<dbReference type="SMART" id="SM00065">
    <property type="entry name" value="GAF"/>
    <property type="match status" value="1"/>
</dbReference>
<dbReference type="eggNOG" id="COG2208">
    <property type="taxonomic scope" value="Bacteria"/>
</dbReference>
<dbReference type="Gene3D" id="3.30.450.40">
    <property type="match status" value="1"/>
</dbReference>
<dbReference type="InterPro" id="IPR035965">
    <property type="entry name" value="PAS-like_dom_sf"/>
</dbReference>
<dbReference type="STRING" id="479433.Caci_5165"/>
<dbReference type="eggNOG" id="COG2203">
    <property type="taxonomic scope" value="Bacteria"/>
</dbReference>
<evidence type="ECO:0000313" key="4">
    <source>
        <dbReference type="EMBL" id="ACU74024.1"/>
    </source>
</evidence>
<feature type="domain" description="PPM-type phosphatase" evidence="3">
    <location>
        <begin position="368"/>
        <end position="580"/>
    </location>
</feature>
<evidence type="ECO:0000256" key="1">
    <source>
        <dbReference type="ARBA" id="ARBA00022801"/>
    </source>
</evidence>
<keyword evidence="5" id="KW-1185">Reference proteome</keyword>
<accession>C7Q6I9</accession>
<proteinExistence type="predicted"/>
<dbReference type="KEGG" id="cai:Caci_5165"/>
<dbReference type="HOGENOM" id="CLU_000445_43_3_11"/>
<dbReference type="AlphaFoldDB" id="C7Q6I9"/>
<dbReference type="SUPFAM" id="SSF55781">
    <property type="entry name" value="GAF domain-like"/>
    <property type="match status" value="1"/>
</dbReference>
<dbReference type="Pfam" id="PF07228">
    <property type="entry name" value="SpoIIE"/>
    <property type="match status" value="1"/>
</dbReference>
<dbReference type="InterPro" id="IPR036457">
    <property type="entry name" value="PPM-type-like_dom_sf"/>
</dbReference>
<dbReference type="Proteomes" id="UP000000851">
    <property type="component" value="Chromosome"/>
</dbReference>
<dbReference type="SUPFAM" id="SSF81606">
    <property type="entry name" value="PP2C-like"/>
    <property type="match status" value="1"/>
</dbReference>
<dbReference type="PANTHER" id="PTHR43156:SF2">
    <property type="entry name" value="STAGE II SPORULATION PROTEIN E"/>
    <property type="match status" value="1"/>
</dbReference>
<dbReference type="GO" id="GO:0016791">
    <property type="term" value="F:phosphatase activity"/>
    <property type="evidence" value="ECO:0007669"/>
    <property type="project" value="TreeGrafter"/>
</dbReference>
<dbReference type="Gene3D" id="3.60.40.10">
    <property type="entry name" value="PPM-type phosphatase domain"/>
    <property type="match status" value="1"/>
</dbReference>
<name>C7Q6I9_CATAD</name>
<dbReference type="PANTHER" id="PTHR43156">
    <property type="entry name" value="STAGE II SPORULATION PROTEIN E-RELATED"/>
    <property type="match status" value="1"/>
</dbReference>
<evidence type="ECO:0000313" key="5">
    <source>
        <dbReference type="Proteomes" id="UP000000851"/>
    </source>
</evidence>
<dbReference type="InterPro" id="IPR001932">
    <property type="entry name" value="PPM-type_phosphatase-like_dom"/>
</dbReference>
<dbReference type="InParanoid" id="C7Q6I9"/>
<dbReference type="SMART" id="SM00331">
    <property type="entry name" value="PP2C_SIG"/>
    <property type="match status" value="1"/>
</dbReference>
<feature type="domain" description="GAF" evidence="2">
    <location>
        <begin position="151"/>
        <end position="350"/>
    </location>
</feature>
<dbReference type="Pfam" id="PF01590">
    <property type="entry name" value="GAF"/>
    <property type="match status" value="1"/>
</dbReference>
<dbReference type="InterPro" id="IPR029016">
    <property type="entry name" value="GAF-like_dom_sf"/>
</dbReference>
<reference evidence="4 5" key="1">
    <citation type="journal article" date="2009" name="Stand. Genomic Sci.">
        <title>Complete genome sequence of Catenulispora acidiphila type strain (ID 139908).</title>
        <authorList>
            <person name="Copeland A."/>
            <person name="Lapidus A."/>
            <person name="Glavina Del Rio T."/>
            <person name="Nolan M."/>
            <person name="Lucas S."/>
            <person name="Chen F."/>
            <person name="Tice H."/>
            <person name="Cheng J.F."/>
            <person name="Bruce D."/>
            <person name="Goodwin L."/>
            <person name="Pitluck S."/>
            <person name="Mikhailova N."/>
            <person name="Pati A."/>
            <person name="Ivanova N."/>
            <person name="Mavromatis K."/>
            <person name="Chen A."/>
            <person name="Palaniappan K."/>
            <person name="Chain P."/>
            <person name="Land M."/>
            <person name="Hauser L."/>
            <person name="Chang Y.J."/>
            <person name="Jeffries C.D."/>
            <person name="Chertkov O."/>
            <person name="Brettin T."/>
            <person name="Detter J.C."/>
            <person name="Han C."/>
            <person name="Ali Z."/>
            <person name="Tindall B.J."/>
            <person name="Goker M."/>
            <person name="Bristow J."/>
            <person name="Eisen J.A."/>
            <person name="Markowitz V."/>
            <person name="Hugenholtz P."/>
            <person name="Kyrpides N.C."/>
            <person name="Klenk H.P."/>
        </authorList>
    </citation>
    <scope>NUCLEOTIDE SEQUENCE [LARGE SCALE GENOMIC DNA]</scope>
    <source>
        <strain evidence="5">DSM 44928 / JCM 14897 / NBRC 102108 / NRRL B-24433 / ID139908</strain>
    </source>
</reference>